<dbReference type="PANTHER" id="PTHR30337:SF7">
    <property type="entry name" value="PHOSPHOESTERASE"/>
    <property type="match status" value="1"/>
</dbReference>
<dbReference type="InterPro" id="IPR041796">
    <property type="entry name" value="Mre11_N"/>
</dbReference>
<dbReference type="InterPro" id="IPR050535">
    <property type="entry name" value="DNA_Repair-Maintenance_Comp"/>
</dbReference>
<evidence type="ECO:0000259" key="2">
    <source>
        <dbReference type="Pfam" id="PF00149"/>
    </source>
</evidence>
<keyword evidence="1" id="KW-0378">Hydrolase</keyword>
<dbReference type="GO" id="GO:0016787">
    <property type="term" value="F:hydrolase activity"/>
    <property type="evidence" value="ECO:0007669"/>
    <property type="project" value="UniProtKB-KW"/>
</dbReference>
<dbReference type="RefSeq" id="WP_169835526.1">
    <property type="nucleotide sequence ID" value="NZ_CP019699.1"/>
</dbReference>
<evidence type="ECO:0000313" key="3">
    <source>
        <dbReference type="EMBL" id="AQS56107.1"/>
    </source>
</evidence>
<dbReference type="EMBL" id="CP019699">
    <property type="protein sequence ID" value="AQS56107.1"/>
    <property type="molecule type" value="Genomic_DNA"/>
</dbReference>
<protein>
    <recommendedName>
        <fullName evidence="2">Calcineurin-like phosphoesterase domain-containing protein</fullName>
    </recommendedName>
</protein>
<dbReference type="Gene3D" id="3.60.21.10">
    <property type="match status" value="1"/>
</dbReference>
<keyword evidence="4" id="KW-1185">Reference proteome</keyword>
<evidence type="ECO:0000256" key="1">
    <source>
        <dbReference type="ARBA" id="ARBA00022801"/>
    </source>
</evidence>
<dbReference type="PIRSF" id="PIRSF033091">
    <property type="entry name" value="Pesterase_YhaO"/>
    <property type="match status" value="1"/>
</dbReference>
<evidence type="ECO:0000313" key="4">
    <source>
        <dbReference type="Proteomes" id="UP000188603"/>
    </source>
</evidence>
<feature type="domain" description="Calcineurin-like phosphoesterase" evidence="2">
    <location>
        <begin position="4"/>
        <end position="203"/>
    </location>
</feature>
<dbReference type="AlphaFoldDB" id="A0A1U9K7R9"/>
<proteinExistence type="predicted"/>
<dbReference type="InterPro" id="IPR014576">
    <property type="entry name" value="Pesterase_YhaO"/>
</dbReference>
<dbReference type="CDD" id="cd00840">
    <property type="entry name" value="MPP_Mre11_N"/>
    <property type="match status" value="1"/>
</dbReference>
<dbReference type="PANTHER" id="PTHR30337">
    <property type="entry name" value="COMPONENT OF ATP-DEPENDENT DSDNA EXONUCLEASE"/>
    <property type="match status" value="1"/>
</dbReference>
<dbReference type="STRING" id="1471761.B0W44_10345"/>
<dbReference type="Pfam" id="PF00149">
    <property type="entry name" value="Metallophos"/>
    <property type="match status" value="1"/>
</dbReference>
<dbReference type="InterPro" id="IPR029052">
    <property type="entry name" value="Metallo-depent_PP-like"/>
</dbReference>
<dbReference type="SUPFAM" id="SSF56300">
    <property type="entry name" value="Metallo-dependent phosphatases"/>
    <property type="match status" value="1"/>
</dbReference>
<gene>
    <name evidence="3" type="ORF">B0W44_10345</name>
</gene>
<sequence>MTHFRFIHAADLHLDSPFRGIGSRAPESVFRRLRDSTFAAFDRLIRLCIDEKVDFLCIAGDVFDLADRSLRAQTHFQKGMRELAEHGIRAYVIHGNHDPADGGKAPLKWPDNVHFFSEREVEAVPFVKHGKEVARLYGRSYPTAKFTKRIVDDYRRDPDAPFAIGLLHTNIDGDPAHDNYAPCSKVDLLEKGFDYWALGHIHQSAIVHEREPVIVYAGNTQGRSVKETGPKGCYVVDVRDSRVDKLTFRETDDVRWHVVEVDVTGVEEMQHVLDRLLLSLERVAEESRDRCAVVRFHLTGLTKVHRQLKPAEQVLDMLEPYIEEFLQAERWLFVESVRVMTKPFISRETLLMERSFLSDYLQIAEDMKNSREQLTAVRDHVLNAVYGHREGRKHLGQLTEDEVRDLLDEAEDLAIRLFSR</sequence>
<dbReference type="KEGG" id="ntr:B0W44_10345"/>
<reference evidence="3 4" key="1">
    <citation type="journal article" date="2015" name="Int. J. Syst. Evol. Microbiol.">
        <title>Novibacillus thermophilus gen. nov., sp. nov., a Gram-staining-negative and moderately thermophilic member of the family Thermoactinomycetaceae.</title>
        <authorList>
            <person name="Yang G."/>
            <person name="Chen J."/>
            <person name="Zhou S."/>
        </authorList>
    </citation>
    <scope>NUCLEOTIDE SEQUENCE [LARGE SCALE GENOMIC DNA]</scope>
    <source>
        <strain evidence="3 4">SG-1</strain>
    </source>
</reference>
<organism evidence="3 4">
    <name type="scientific">Novibacillus thermophilus</name>
    <dbReference type="NCBI Taxonomy" id="1471761"/>
    <lineage>
        <taxon>Bacteria</taxon>
        <taxon>Bacillati</taxon>
        <taxon>Bacillota</taxon>
        <taxon>Bacilli</taxon>
        <taxon>Bacillales</taxon>
        <taxon>Thermoactinomycetaceae</taxon>
        <taxon>Novibacillus</taxon>
    </lineage>
</organism>
<accession>A0A1U9K7R9</accession>
<dbReference type="InterPro" id="IPR004843">
    <property type="entry name" value="Calcineurin-like_PHP"/>
</dbReference>
<dbReference type="Proteomes" id="UP000188603">
    <property type="component" value="Chromosome"/>
</dbReference>
<name>A0A1U9K7R9_9BACL</name>